<sequence length="680" mass="72364">MADDIEVTFVLVRGPRSIDRRMHVTLSSNATPVTVGRATHCAALLDPSLLFSSQLQCSLFAMRVKNAVAAASPSITTTVTDTSPMATDVRSTPNRTDAGDSTPHCGATPIDAADALRTPLHQHTLRDGQLPASITRVYMTDMCSSNGTFVNGIRISGTDPTELKQGDVCIFGGMRDVNVGEAIPADAYDGPELVQWRVDLRSSAEQPHETFEYTPTPLVLSARDVLELEERELLETAQRSLVKAARRDVCTPSPSTSAATAVMTAKKQHSLNLAVADSPDCLSAAFVPPMGGGSLHSVPQQLFASPVVHERDVTRQPSTAEVEETPQHGGPGRRSVSLVASEEAHVTSIEAAEEKDSVEDPIDHTHTPLTDVVAMAVPADPPTAVLYDMVRLGNISYDARAEVGEEGHLAAVEEAGDEEDAEPLPPPGKRRRCSSPPSTTPQRQGWERSEDMATAAVVASNQLTFTPTHFKWTMPNPNEIWSRLHHSLSGEATAPAAAAAAADGAAASHNSVTSGRATKTFYGMLPVTSLETLVACPERLGIAVELKDGCQLPLVDAAVLNGSAGSRWVVWVLSPQMRAVQAPAHEAQSGGRGRSKMTKGGADKTGKKREKTPSTAAVLEESPLTPAERFEEWLMHLKLYYAAQKVPAPVVVDGATFDVISSPLFPSKPPSSPSSEPPPQ</sequence>
<feature type="region of interest" description="Disordered" evidence="1">
    <location>
        <begin position="310"/>
        <end position="336"/>
    </location>
</feature>
<dbReference type="Pfam" id="PF00498">
    <property type="entry name" value="FHA"/>
    <property type="match status" value="1"/>
</dbReference>
<dbReference type="Gene3D" id="2.60.200.20">
    <property type="match status" value="1"/>
</dbReference>
<dbReference type="AlphaFoldDB" id="A0A836LKB5"/>
<evidence type="ECO:0000256" key="1">
    <source>
        <dbReference type="SAM" id="MobiDB-lite"/>
    </source>
</evidence>
<dbReference type="Proteomes" id="UP000674318">
    <property type="component" value="Chromosome 6"/>
</dbReference>
<feature type="region of interest" description="Disordered" evidence="1">
    <location>
        <begin position="582"/>
        <end position="622"/>
    </location>
</feature>
<organism evidence="3 4">
    <name type="scientific">Porcisia hertigi</name>
    <dbReference type="NCBI Taxonomy" id="2761500"/>
    <lineage>
        <taxon>Eukaryota</taxon>
        <taxon>Discoba</taxon>
        <taxon>Euglenozoa</taxon>
        <taxon>Kinetoplastea</taxon>
        <taxon>Metakinetoplastina</taxon>
        <taxon>Trypanosomatida</taxon>
        <taxon>Trypanosomatidae</taxon>
        <taxon>Leishmaniinae</taxon>
        <taxon>Porcisia</taxon>
    </lineage>
</organism>
<evidence type="ECO:0000313" key="4">
    <source>
        <dbReference type="Proteomes" id="UP000674318"/>
    </source>
</evidence>
<proteinExistence type="predicted"/>
<feature type="region of interest" description="Disordered" evidence="1">
    <location>
        <begin position="81"/>
        <end position="110"/>
    </location>
</feature>
<dbReference type="PROSITE" id="PS50006">
    <property type="entry name" value="FHA_DOMAIN"/>
    <property type="match status" value="1"/>
</dbReference>
<gene>
    <name evidence="3" type="ORF">JKF63_07092</name>
</gene>
<name>A0A836LKB5_9TRYP</name>
<feature type="compositionally biased region" description="Polar residues" evidence="1">
    <location>
        <begin position="81"/>
        <end position="95"/>
    </location>
</feature>
<dbReference type="SUPFAM" id="SSF49879">
    <property type="entry name" value="SMAD/FHA domain"/>
    <property type="match status" value="1"/>
</dbReference>
<dbReference type="InterPro" id="IPR000253">
    <property type="entry name" value="FHA_dom"/>
</dbReference>
<dbReference type="GeneID" id="94293110"/>
<reference evidence="3 4" key="1">
    <citation type="submission" date="2021-02" db="EMBL/GenBank/DDBJ databases">
        <title>Porcisia hertigi Genome sequencing and assembly.</title>
        <authorList>
            <person name="Almutairi H."/>
            <person name="Gatherer D."/>
        </authorList>
    </citation>
    <scope>NUCLEOTIDE SEQUENCE [LARGE SCALE GENOMIC DNA]</scope>
    <source>
        <strain evidence="3 4">C119</strain>
    </source>
</reference>
<protein>
    <recommendedName>
        <fullName evidence="2">FHA domain-containing protein</fullName>
    </recommendedName>
</protein>
<keyword evidence="4" id="KW-1185">Reference proteome</keyword>
<accession>A0A836LKB5</accession>
<dbReference type="EMBL" id="JAFJZO010000006">
    <property type="protein sequence ID" value="KAG5511150.1"/>
    <property type="molecule type" value="Genomic_DNA"/>
</dbReference>
<dbReference type="KEGG" id="phet:94293110"/>
<comment type="caution">
    <text evidence="3">The sequence shown here is derived from an EMBL/GenBank/DDBJ whole genome shotgun (WGS) entry which is preliminary data.</text>
</comment>
<dbReference type="InterPro" id="IPR008984">
    <property type="entry name" value="SMAD_FHA_dom_sf"/>
</dbReference>
<feature type="domain" description="FHA" evidence="2">
    <location>
        <begin position="96"/>
        <end position="155"/>
    </location>
</feature>
<dbReference type="RefSeq" id="XP_067759471.1">
    <property type="nucleotide sequence ID" value="XM_067903033.1"/>
</dbReference>
<evidence type="ECO:0000259" key="2">
    <source>
        <dbReference type="PROSITE" id="PS50006"/>
    </source>
</evidence>
<feature type="region of interest" description="Disordered" evidence="1">
    <location>
        <begin position="412"/>
        <end position="450"/>
    </location>
</feature>
<evidence type="ECO:0000313" key="3">
    <source>
        <dbReference type="EMBL" id="KAG5511150.1"/>
    </source>
</evidence>
<dbReference type="OrthoDB" id="687730at2759"/>